<dbReference type="RefSeq" id="WP_194037882.1">
    <property type="nucleotide sequence ID" value="NZ_CP063373.1"/>
</dbReference>
<dbReference type="InterPro" id="IPR008794">
    <property type="entry name" value="Pro_racemase_fam"/>
</dbReference>
<keyword evidence="4" id="KW-1185">Reference proteome</keyword>
<dbReference type="Proteomes" id="UP000594205">
    <property type="component" value="Chromosome"/>
</dbReference>
<gene>
    <name evidence="3" type="ORF">IM697_23270</name>
</gene>
<dbReference type="GO" id="GO:0047580">
    <property type="term" value="F:4-hydroxyproline epimerase activity"/>
    <property type="evidence" value="ECO:0007669"/>
    <property type="project" value="TreeGrafter"/>
</dbReference>
<accession>A0A7M2SA48</accession>
<feature type="active site" description="Proton acceptor" evidence="2">
    <location>
        <position position="91"/>
    </location>
</feature>
<evidence type="ECO:0000256" key="2">
    <source>
        <dbReference type="PIRSR" id="PIRSR029792-1"/>
    </source>
</evidence>
<evidence type="ECO:0000313" key="4">
    <source>
        <dbReference type="Proteomes" id="UP000594205"/>
    </source>
</evidence>
<protein>
    <submittedName>
        <fullName evidence="3">Proline racemase family protein</fullName>
    </submittedName>
</protein>
<dbReference type="EMBL" id="CP063373">
    <property type="protein sequence ID" value="QOV33176.1"/>
    <property type="molecule type" value="Genomic_DNA"/>
</dbReference>
<dbReference type="SFLD" id="SFLDS00028">
    <property type="entry name" value="Proline_Racemase"/>
    <property type="match status" value="1"/>
</dbReference>
<evidence type="ECO:0000313" key="3">
    <source>
        <dbReference type="EMBL" id="QOV33176.1"/>
    </source>
</evidence>
<dbReference type="PANTHER" id="PTHR33442">
    <property type="entry name" value="TRANS-3-HYDROXY-L-PROLINE DEHYDRATASE"/>
    <property type="match status" value="1"/>
</dbReference>
<dbReference type="SUPFAM" id="SSF54506">
    <property type="entry name" value="Diaminopimelate epimerase-like"/>
    <property type="match status" value="1"/>
</dbReference>
<dbReference type="KEGG" id="sfeu:IM697_23270"/>
<sequence>MRFSRALNVVDAHAEGESGKVVVGGVGKVPGQSLFEKMRYFEEHHDQLRKLLLQEPRGAMWHNANIVLPSNDPRADMGYVILESTEYPVMSGSNTMCVATVLLETGMLPMTEPVTHLTLESPAGLIRVECECADGKVRQVKLVNQPAFVYHHFADLDVDGLGRVTVDIAYGGMTFVFADAESLGFKLDVSEEAALCELGQRLKRAAVRQLDVSHPENPLIPGITNTVFTGPLHHERDEDGTELIRSRNATVVSPGRIDRSPCGTGTSARLAVLHAKGLLQPGQLFRHESLIGSRFDARIESTTTVGPYDAVVPSISGRAWITSFNQLVLDPTDPFQHGFVVGRPWEPEL</sequence>
<dbReference type="FunFam" id="3.10.310.10:FF:000005">
    <property type="entry name" value="Proline racemase"/>
    <property type="match status" value="1"/>
</dbReference>
<reference evidence="3 4" key="1">
    <citation type="submission" date="2020-10" db="EMBL/GenBank/DDBJ databases">
        <title>Streptomyces ferrugineus complate genome analysis.</title>
        <authorList>
            <person name="Anwar N."/>
        </authorList>
    </citation>
    <scope>NUCLEOTIDE SEQUENCE [LARGE SCALE GENOMIC DNA]</scope>
    <source>
        <strain evidence="3 4">CCTCC AA2014009</strain>
    </source>
</reference>
<organism evidence="3 4">
    <name type="scientific">Streptomyces ferrugineus</name>
    <dbReference type="NCBI Taxonomy" id="1413221"/>
    <lineage>
        <taxon>Bacteria</taxon>
        <taxon>Bacillati</taxon>
        <taxon>Actinomycetota</taxon>
        <taxon>Actinomycetes</taxon>
        <taxon>Kitasatosporales</taxon>
        <taxon>Streptomycetaceae</taxon>
        <taxon>Streptomyces</taxon>
    </lineage>
</organism>
<evidence type="ECO:0000256" key="1">
    <source>
        <dbReference type="ARBA" id="ARBA00007529"/>
    </source>
</evidence>
<dbReference type="AlphaFoldDB" id="A0A7M2SA48"/>
<dbReference type="PANTHER" id="PTHR33442:SF5">
    <property type="entry name" value="BIFUNCTIONAL TRANS-3-HYDROXY-L-PROLINE DEHYDRATASE_2-EPIMERASE"/>
    <property type="match status" value="1"/>
</dbReference>
<comment type="similarity">
    <text evidence="1">Belongs to the proline racemase family.</text>
</comment>
<dbReference type="Pfam" id="PF05544">
    <property type="entry name" value="Pro_racemase"/>
    <property type="match status" value="1"/>
</dbReference>
<name>A0A7M2SA48_9ACTN</name>
<proteinExistence type="inferred from homology"/>
<dbReference type="Gene3D" id="3.10.310.10">
    <property type="entry name" value="Diaminopimelate Epimerase, Chain A, domain 1"/>
    <property type="match status" value="2"/>
</dbReference>
<feature type="active site" description="Proton donor" evidence="2">
    <location>
        <position position="262"/>
    </location>
</feature>
<dbReference type="PIRSF" id="PIRSF029792">
    <property type="entry name" value="Pro_racemase"/>
    <property type="match status" value="1"/>
</dbReference>